<organism evidence="1 2">
    <name type="scientific">Sphingopyxis flava</name>
    <dbReference type="NCBI Taxonomy" id="1507287"/>
    <lineage>
        <taxon>Bacteria</taxon>
        <taxon>Pseudomonadati</taxon>
        <taxon>Pseudomonadota</taxon>
        <taxon>Alphaproteobacteria</taxon>
        <taxon>Sphingomonadales</taxon>
        <taxon>Sphingomonadaceae</taxon>
        <taxon>Sphingopyxis</taxon>
    </lineage>
</organism>
<reference evidence="2" key="1">
    <citation type="submission" date="2017-02" db="EMBL/GenBank/DDBJ databases">
        <authorList>
            <person name="Varghese N."/>
            <person name="Submissions S."/>
        </authorList>
    </citation>
    <scope>NUCLEOTIDE SEQUENCE [LARGE SCALE GENOMIC DNA]</scope>
    <source>
        <strain evidence="2">R11H</strain>
    </source>
</reference>
<dbReference type="EMBL" id="FUYP01000012">
    <property type="protein sequence ID" value="SKB64313.1"/>
    <property type="molecule type" value="Genomic_DNA"/>
</dbReference>
<dbReference type="InterPro" id="IPR003787">
    <property type="entry name" value="Sulphur_relay_DsrE/F-like"/>
</dbReference>
<name>A0A1T5CY89_9SPHN</name>
<dbReference type="Gene3D" id="3.40.1260.10">
    <property type="entry name" value="DsrEFH-like"/>
    <property type="match status" value="1"/>
</dbReference>
<evidence type="ECO:0000313" key="1">
    <source>
        <dbReference type="EMBL" id="SKB64313.1"/>
    </source>
</evidence>
<dbReference type="Proteomes" id="UP000190044">
    <property type="component" value="Unassembled WGS sequence"/>
</dbReference>
<gene>
    <name evidence="1" type="ORF">SAMN06295937_101215</name>
</gene>
<accession>A0A1T5CY89</accession>
<proteinExistence type="predicted"/>
<dbReference type="Pfam" id="PF02635">
    <property type="entry name" value="DsrE"/>
    <property type="match status" value="1"/>
</dbReference>
<protein>
    <submittedName>
        <fullName evidence="1">Predicted peroxiredoxin</fullName>
    </submittedName>
</protein>
<dbReference type="AlphaFoldDB" id="A0A1T5CY89"/>
<keyword evidence="2" id="KW-1185">Reference proteome</keyword>
<dbReference type="InterPro" id="IPR027396">
    <property type="entry name" value="DsrEFH-like"/>
</dbReference>
<dbReference type="OrthoDB" id="7472908at2"/>
<dbReference type="SUPFAM" id="SSF75169">
    <property type="entry name" value="DsrEFH-like"/>
    <property type="match status" value="1"/>
</dbReference>
<dbReference type="RefSeq" id="WP_079638783.1">
    <property type="nucleotide sequence ID" value="NZ_FUYP01000012.1"/>
</dbReference>
<sequence length="121" mass="12115">MPRLNLIVASADGSRLYAALETAMAAAALGQPVRLFMQGEAVALLCAPVEFAGDAARVAAGQPDLAQMIAEAAAMDVAMIACQSGMTLAGLTAGDLGSHIRAGGLVGFLAGVGPDDRLIAY</sequence>
<evidence type="ECO:0000313" key="2">
    <source>
        <dbReference type="Proteomes" id="UP000190044"/>
    </source>
</evidence>